<accession>A0A9W9IIU1</accession>
<feature type="coiled-coil region" evidence="1">
    <location>
        <begin position="271"/>
        <end position="298"/>
    </location>
</feature>
<evidence type="ECO:0000256" key="1">
    <source>
        <dbReference type="SAM" id="Coils"/>
    </source>
</evidence>
<organism evidence="2 3">
    <name type="scientific">Penicillium capsulatum</name>
    <dbReference type="NCBI Taxonomy" id="69766"/>
    <lineage>
        <taxon>Eukaryota</taxon>
        <taxon>Fungi</taxon>
        <taxon>Dikarya</taxon>
        <taxon>Ascomycota</taxon>
        <taxon>Pezizomycotina</taxon>
        <taxon>Eurotiomycetes</taxon>
        <taxon>Eurotiomycetidae</taxon>
        <taxon>Eurotiales</taxon>
        <taxon>Aspergillaceae</taxon>
        <taxon>Penicillium</taxon>
    </lineage>
</organism>
<comment type="caution">
    <text evidence="2">The sequence shown here is derived from an EMBL/GenBank/DDBJ whole genome shotgun (WGS) entry which is preliminary data.</text>
</comment>
<protein>
    <submittedName>
        <fullName evidence="2">Uncharacterized protein</fullName>
    </submittedName>
</protein>
<sequence>MIPPCDPAILEHNPQFKRLYENLTTHILDYDGSTRSRRADPTRESVAECHDNLAIVSIYLDTPSTAIELDNPLPDTQQQGQNGALSLLAPEIVAFYGHTPTLIQHVSKLLSTAIHDLRAIANTDSNTGSDDSTDYTGRPGLCQDAPAPLRDAQNHISRARARDRRVRTSMAPVAPLSSQLRDRVSNLRRVQLSDLPAARRLMATTAAEVLATQTQVLERTIVILERVKHGALARATKAKAEHLATVAQGVEGKLEVTKLEIAASLHTPETLDALRRYQQHLRNTRESLEDRRAGAIEELKRYGDVETTAETSTSSTDTDGGTMAEIARRYGVLAREVEHVRMEIARLG</sequence>
<dbReference type="Proteomes" id="UP001146351">
    <property type="component" value="Unassembled WGS sequence"/>
</dbReference>
<keyword evidence="1" id="KW-0175">Coiled coil</keyword>
<keyword evidence="3" id="KW-1185">Reference proteome</keyword>
<reference evidence="2" key="1">
    <citation type="submission" date="2022-11" db="EMBL/GenBank/DDBJ databases">
        <authorList>
            <person name="Petersen C."/>
        </authorList>
    </citation>
    <scope>NUCLEOTIDE SEQUENCE</scope>
    <source>
        <strain evidence="2">IBT 21917</strain>
    </source>
</reference>
<dbReference type="OrthoDB" id="66964at2759"/>
<evidence type="ECO:0000313" key="3">
    <source>
        <dbReference type="Proteomes" id="UP001146351"/>
    </source>
</evidence>
<evidence type="ECO:0000313" key="2">
    <source>
        <dbReference type="EMBL" id="KAJ5179804.1"/>
    </source>
</evidence>
<dbReference type="EMBL" id="JAPQKO010000002">
    <property type="protein sequence ID" value="KAJ5179804.1"/>
    <property type="molecule type" value="Genomic_DNA"/>
</dbReference>
<dbReference type="AlphaFoldDB" id="A0A9W9IIU1"/>
<reference evidence="2" key="2">
    <citation type="journal article" date="2023" name="IMA Fungus">
        <title>Comparative genomic study of the Penicillium genus elucidates a diverse pangenome and 15 lateral gene transfer events.</title>
        <authorList>
            <person name="Petersen C."/>
            <person name="Sorensen T."/>
            <person name="Nielsen M.R."/>
            <person name="Sondergaard T.E."/>
            <person name="Sorensen J.L."/>
            <person name="Fitzpatrick D.A."/>
            <person name="Frisvad J.C."/>
            <person name="Nielsen K.L."/>
        </authorList>
    </citation>
    <scope>NUCLEOTIDE SEQUENCE</scope>
    <source>
        <strain evidence="2">IBT 21917</strain>
    </source>
</reference>
<proteinExistence type="predicted"/>
<name>A0A9W9IIU1_9EURO</name>
<gene>
    <name evidence="2" type="ORF">N7492_003014</name>
</gene>